<evidence type="ECO:0000256" key="1">
    <source>
        <dbReference type="ARBA" id="ARBA00008164"/>
    </source>
</evidence>
<dbReference type="PANTHER" id="PTHR10264">
    <property type="entry name" value="BAND 7 PROTEIN-RELATED"/>
    <property type="match status" value="1"/>
</dbReference>
<dbReference type="CDD" id="cd13438">
    <property type="entry name" value="SPFH_eoslipins_u2"/>
    <property type="match status" value="1"/>
</dbReference>
<dbReference type="InterPro" id="IPR036013">
    <property type="entry name" value="Band_7/SPFH_dom_sf"/>
</dbReference>
<proteinExistence type="inferred from homology"/>
<dbReference type="PANTHER" id="PTHR10264:SF83">
    <property type="entry name" value="BLL5629 PROTEIN"/>
    <property type="match status" value="1"/>
</dbReference>
<name>A0ABS7U919_9ACTN</name>
<gene>
    <name evidence="3" type="ORF">K8U61_04670</name>
</gene>
<dbReference type="EMBL" id="JAIQZJ010000001">
    <property type="protein sequence ID" value="MBZ5737446.1"/>
    <property type="molecule type" value="Genomic_DNA"/>
</dbReference>
<dbReference type="SUPFAM" id="SSF117892">
    <property type="entry name" value="Band 7/SPFH domain"/>
    <property type="match status" value="1"/>
</dbReference>
<protein>
    <submittedName>
        <fullName evidence="3">Slipin family protein</fullName>
    </submittedName>
</protein>
<dbReference type="Pfam" id="PF01145">
    <property type="entry name" value="Band_7"/>
    <property type="match status" value="1"/>
</dbReference>
<dbReference type="Gene3D" id="3.30.479.30">
    <property type="entry name" value="Band 7 domain"/>
    <property type="match status" value="1"/>
</dbReference>
<dbReference type="InterPro" id="IPR043202">
    <property type="entry name" value="Band-7_stomatin-like"/>
</dbReference>
<dbReference type="InterPro" id="IPR001107">
    <property type="entry name" value="Band_7"/>
</dbReference>
<dbReference type="SMART" id="SM00244">
    <property type="entry name" value="PHB"/>
    <property type="match status" value="1"/>
</dbReference>
<comment type="caution">
    <text evidence="3">The sequence shown here is derived from an EMBL/GenBank/DDBJ whole genome shotgun (WGS) entry which is preliminary data.</text>
</comment>
<accession>A0ABS7U919</accession>
<sequence length="219" mass="23535">MSLFKTTTIVRTGERLLEYVDGTCTRVLEPGKHRLAPNAEVKRVHVLDRLDVTAPQEVLTADGVAVRVTTAVRWAVTDARRYVEAAVDPFGLVYLAIQVALRDELVDVTAEDAVRRARLALGETLAGAARTAGAEVGIAVRTVVVKDVILPHELRAAYAELVTARARGLAQLEAARAETAALRSLANGAKLLDEHPALARLRLVQALPHGSTVELTTAE</sequence>
<reference evidence="3 4" key="1">
    <citation type="submission" date="2021-09" db="EMBL/GenBank/DDBJ databases">
        <title>Whole genome sequence of Nocardioides sp. GBK3QG-3.</title>
        <authorList>
            <person name="Tuo L."/>
        </authorList>
    </citation>
    <scope>NUCLEOTIDE SEQUENCE [LARGE SCALE GENOMIC DNA]</scope>
    <source>
        <strain evidence="3 4">GBK3QG-3</strain>
    </source>
</reference>
<keyword evidence="4" id="KW-1185">Reference proteome</keyword>
<comment type="similarity">
    <text evidence="1">Belongs to the band 7/mec-2 family.</text>
</comment>
<dbReference type="PRINTS" id="PR00721">
    <property type="entry name" value="STOMATIN"/>
</dbReference>
<evidence type="ECO:0000313" key="4">
    <source>
        <dbReference type="Proteomes" id="UP000780875"/>
    </source>
</evidence>
<dbReference type="RefSeq" id="WP_224121797.1">
    <property type="nucleotide sequence ID" value="NZ_JAIQZJ010000001.1"/>
</dbReference>
<organism evidence="3 4">
    <name type="scientific">Nocardioides mangrovi</name>
    <dbReference type="NCBI Taxonomy" id="2874580"/>
    <lineage>
        <taxon>Bacteria</taxon>
        <taxon>Bacillati</taxon>
        <taxon>Actinomycetota</taxon>
        <taxon>Actinomycetes</taxon>
        <taxon>Propionibacteriales</taxon>
        <taxon>Nocardioidaceae</taxon>
        <taxon>Nocardioides</taxon>
    </lineage>
</organism>
<dbReference type="InterPro" id="IPR001972">
    <property type="entry name" value="Stomatin_HflK_fam"/>
</dbReference>
<evidence type="ECO:0000259" key="2">
    <source>
        <dbReference type="SMART" id="SM00244"/>
    </source>
</evidence>
<evidence type="ECO:0000313" key="3">
    <source>
        <dbReference type="EMBL" id="MBZ5737446.1"/>
    </source>
</evidence>
<dbReference type="Proteomes" id="UP000780875">
    <property type="component" value="Unassembled WGS sequence"/>
</dbReference>
<feature type="domain" description="Band 7" evidence="2">
    <location>
        <begin position="5"/>
        <end position="162"/>
    </location>
</feature>